<gene>
    <name evidence="1" type="ORF">V6N11_055861</name>
</gene>
<comment type="caution">
    <text evidence="1">The sequence shown here is derived from an EMBL/GenBank/DDBJ whole genome shotgun (WGS) entry which is preliminary data.</text>
</comment>
<proteinExistence type="predicted"/>
<reference evidence="1 2" key="1">
    <citation type="journal article" date="2024" name="G3 (Bethesda)">
        <title>Genome assembly of Hibiscus sabdariffa L. provides insights into metabolisms of medicinal natural products.</title>
        <authorList>
            <person name="Kim T."/>
        </authorList>
    </citation>
    <scope>NUCLEOTIDE SEQUENCE [LARGE SCALE GENOMIC DNA]</scope>
    <source>
        <strain evidence="1">TK-2024</strain>
        <tissue evidence="1">Old leaves</tissue>
    </source>
</reference>
<dbReference type="PANTHER" id="PTHR37265:SF8">
    <property type="match status" value="1"/>
</dbReference>
<dbReference type="Proteomes" id="UP001396334">
    <property type="component" value="Unassembled WGS sequence"/>
</dbReference>
<evidence type="ECO:0000313" key="1">
    <source>
        <dbReference type="EMBL" id="KAK9031565.1"/>
    </source>
</evidence>
<evidence type="ECO:0000313" key="2">
    <source>
        <dbReference type="Proteomes" id="UP001396334"/>
    </source>
</evidence>
<sequence length="173" mass="18842">MLKLGSPEGGLSGEAAGKLNILLTGSDDESEFFNECLVEEEKLEEIMQELYKEITSSSYNTTSQQQQQPMVTQPSPLHLSSLPFFFACNIKGESCGASMSNLSSPVMAGVSFVGPTGRLPAVKVGSHEKGKRWPENDLWAIEMDDISNNFNLVGGEEMEGCDESDEWLARVLG</sequence>
<keyword evidence="2" id="KW-1185">Reference proteome</keyword>
<dbReference type="PANTHER" id="PTHR37265">
    <property type="entry name" value="OS01G0195300 PROTEIN"/>
    <property type="match status" value="1"/>
</dbReference>
<organism evidence="1 2">
    <name type="scientific">Hibiscus sabdariffa</name>
    <name type="common">roselle</name>
    <dbReference type="NCBI Taxonomy" id="183260"/>
    <lineage>
        <taxon>Eukaryota</taxon>
        <taxon>Viridiplantae</taxon>
        <taxon>Streptophyta</taxon>
        <taxon>Embryophyta</taxon>
        <taxon>Tracheophyta</taxon>
        <taxon>Spermatophyta</taxon>
        <taxon>Magnoliopsida</taxon>
        <taxon>eudicotyledons</taxon>
        <taxon>Gunneridae</taxon>
        <taxon>Pentapetalae</taxon>
        <taxon>rosids</taxon>
        <taxon>malvids</taxon>
        <taxon>Malvales</taxon>
        <taxon>Malvaceae</taxon>
        <taxon>Malvoideae</taxon>
        <taxon>Hibiscus</taxon>
    </lineage>
</organism>
<protein>
    <submittedName>
        <fullName evidence="1">Uncharacterized protein</fullName>
    </submittedName>
</protein>
<name>A0ABR2T2N5_9ROSI</name>
<dbReference type="EMBL" id="JBBPBN010000009">
    <property type="protein sequence ID" value="KAK9031565.1"/>
    <property type="molecule type" value="Genomic_DNA"/>
</dbReference>
<accession>A0ABR2T2N5</accession>